<dbReference type="Proteomes" id="UP001321492">
    <property type="component" value="Unassembled WGS sequence"/>
</dbReference>
<dbReference type="PROSITE" id="PS50943">
    <property type="entry name" value="HTH_CROC1"/>
    <property type="match status" value="1"/>
</dbReference>
<dbReference type="InterPro" id="IPR010982">
    <property type="entry name" value="Lambda_DNA-bd_dom_sf"/>
</dbReference>
<gene>
    <name evidence="2" type="ORF">QNA08_12665</name>
</gene>
<reference evidence="2 3" key="1">
    <citation type="submission" date="2023-05" db="EMBL/GenBank/DDBJ databases">
        <title>Chelatococcus sp. nov., a moderately thermophilic bacterium isolated from hot spring microbial mat.</title>
        <authorList>
            <person name="Hu C.-J."/>
            <person name="Li W.-J."/>
        </authorList>
    </citation>
    <scope>NUCLEOTIDE SEQUENCE [LARGE SCALE GENOMIC DNA]</scope>
    <source>
        <strain evidence="2 3">SYSU G07232</strain>
    </source>
</reference>
<dbReference type="RefSeq" id="WP_283741075.1">
    <property type="nucleotide sequence ID" value="NZ_JASJEV010000007.1"/>
</dbReference>
<dbReference type="SMART" id="SM00530">
    <property type="entry name" value="HTH_XRE"/>
    <property type="match status" value="1"/>
</dbReference>
<sequence>MHDWGKRLQHALLKRRISKLYALAAEIGVNESAMSRWKKSDAISVHNAIQLCAALDISLDWLLMGRGSIDAHKDKEREPERGPVDSFLISLPDEDLARLVTALERLVEAASSYRPTARD</sequence>
<dbReference type="CDD" id="cd00093">
    <property type="entry name" value="HTH_XRE"/>
    <property type="match status" value="1"/>
</dbReference>
<dbReference type="Gene3D" id="1.10.260.40">
    <property type="entry name" value="lambda repressor-like DNA-binding domains"/>
    <property type="match status" value="1"/>
</dbReference>
<dbReference type="EMBL" id="JASJEV010000007">
    <property type="protein sequence ID" value="MDJ1159089.1"/>
    <property type="molecule type" value="Genomic_DNA"/>
</dbReference>
<evidence type="ECO:0000313" key="2">
    <source>
        <dbReference type="EMBL" id="MDJ1159089.1"/>
    </source>
</evidence>
<feature type="domain" description="HTH cro/C1-type" evidence="1">
    <location>
        <begin position="22"/>
        <end position="62"/>
    </location>
</feature>
<keyword evidence="3" id="KW-1185">Reference proteome</keyword>
<name>A0ABT7AI78_9HYPH</name>
<protein>
    <submittedName>
        <fullName evidence="2">Helix-turn-helix transcriptional regulator</fullName>
    </submittedName>
</protein>
<dbReference type="SUPFAM" id="SSF47413">
    <property type="entry name" value="lambda repressor-like DNA-binding domains"/>
    <property type="match status" value="1"/>
</dbReference>
<organism evidence="2 3">
    <name type="scientific">Chelatococcus albus</name>
    <dbReference type="NCBI Taxonomy" id="3047466"/>
    <lineage>
        <taxon>Bacteria</taxon>
        <taxon>Pseudomonadati</taxon>
        <taxon>Pseudomonadota</taxon>
        <taxon>Alphaproteobacteria</taxon>
        <taxon>Hyphomicrobiales</taxon>
        <taxon>Chelatococcaceae</taxon>
        <taxon>Chelatococcus</taxon>
    </lineage>
</organism>
<dbReference type="InterPro" id="IPR010744">
    <property type="entry name" value="Phage_CI_N"/>
</dbReference>
<dbReference type="InterPro" id="IPR001387">
    <property type="entry name" value="Cro/C1-type_HTH"/>
</dbReference>
<proteinExistence type="predicted"/>
<comment type="caution">
    <text evidence="2">The sequence shown here is derived from an EMBL/GenBank/DDBJ whole genome shotgun (WGS) entry which is preliminary data.</text>
</comment>
<dbReference type="Pfam" id="PF07022">
    <property type="entry name" value="Phage_CI_repr"/>
    <property type="match status" value="1"/>
</dbReference>
<accession>A0ABT7AI78</accession>
<evidence type="ECO:0000259" key="1">
    <source>
        <dbReference type="PROSITE" id="PS50943"/>
    </source>
</evidence>
<evidence type="ECO:0000313" key="3">
    <source>
        <dbReference type="Proteomes" id="UP001321492"/>
    </source>
</evidence>